<dbReference type="InterPro" id="IPR001229">
    <property type="entry name" value="Jacalin-like_lectin_dom"/>
</dbReference>
<dbReference type="CDD" id="cd09615">
    <property type="entry name" value="Jacalin_EEP"/>
    <property type="match status" value="1"/>
</dbReference>
<dbReference type="Gene3D" id="3.60.10.10">
    <property type="entry name" value="Endonuclease/exonuclease/phosphatase"/>
    <property type="match status" value="1"/>
</dbReference>
<evidence type="ECO:0000313" key="2">
    <source>
        <dbReference type="EMBL" id="CAE7202618.1"/>
    </source>
</evidence>
<dbReference type="SUPFAM" id="SSF51101">
    <property type="entry name" value="Mannose-binding lectins"/>
    <property type="match status" value="1"/>
</dbReference>
<dbReference type="SMART" id="SM00915">
    <property type="entry name" value="Jacalin"/>
    <property type="match status" value="1"/>
</dbReference>
<dbReference type="Pfam" id="PF01419">
    <property type="entry name" value="Jacalin"/>
    <property type="match status" value="1"/>
</dbReference>
<proteinExistence type="predicted"/>
<dbReference type="AlphaFoldDB" id="A0A8H3EBA9"/>
<dbReference type="InterPro" id="IPR036404">
    <property type="entry name" value="Jacalin-like_lectin_dom_sf"/>
</dbReference>
<dbReference type="InterPro" id="IPR036691">
    <property type="entry name" value="Endo/exonu/phosph_ase_sf"/>
</dbReference>
<name>A0A8H3EBA9_9AGAM</name>
<evidence type="ECO:0000313" key="3">
    <source>
        <dbReference type="Proteomes" id="UP000663827"/>
    </source>
</evidence>
<accession>A0A8H3EBA9</accession>
<organism evidence="2 3">
    <name type="scientific">Rhizoctonia solani</name>
    <dbReference type="NCBI Taxonomy" id="456999"/>
    <lineage>
        <taxon>Eukaryota</taxon>
        <taxon>Fungi</taxon>
        <taxon>Dikarya</taxon>
        <taxon>Basidiomycota</taxon>
        <taxon>Agaricomycotina</taxon>
        <taxon>Agaricomycetes</taxon>
        <taxon>Cantharellales</taxon>
        <taxon>Ceratobasidiaceae</taxon>
        <taxon>Rhizoctonia</taxon>
    </lineage>
</organism>
<feature type="domain" description="Jacalin-type lectin" evidence="1">
    <location>
        <begin position="245"/>
        <end position="384"/>
    </location>
</feature>
<protein>
    <recommendedName>
        <fullName evidence="1">Jacalin-type lectin domain-containing protein</fullName>
    </recommendedName>
</protein>
<gene>
    <name evidence="2" type="ORF">RDB_LOCUS140105</name>
</gene>
<dbReference type="Proteomes" id="UP000663827">
    <property type="component" value="Unassembled WGS sequence"/>
</dbReference>
<comment type="caution">
    <text evidence="2">The sequence shown here is derived from an EMBL/GenBank/DDBJ whole genome shotgun (WGS) entry which is preliminary data.</text>
</comment>
<dbReference type="SUPFAM" id="SSF56219">
    <property type="entry name" value="DNase I-like"/>
    <property type="match status" value="1"/>
</dbReference>
<dbReference type="EMBL" id="CAJNJQ010003647">
    <property type="protein sequence ID" value="CAE7202618.1"/>
    <property type="molecule type" value="Genomic_DNA"/>
</dbReference>
<dbReference type="PROSITE" id="PS51752">
    <property type="entry name" value="JACALIN_LECTIN"/>
    <property type="match status" value="1"/>
</dbReference>
<reference evidence="2" key="1">
    <citation type="submission" date="2021-01" db="EMBL/GenBank/DDBJ databases">
        <authorList>
            <person name="Kaushik A."/>
        </authorList>
    </citation>
    <scope>NUCLEOTIDE SEQUENCE</scope>
    <source>
        <strain evidence="2">AG5</strain>
    </source>
</reference>
<dbReference type="Gene3D" id="2.100.10.30">
    <property type="entry name" value="Jacalin-like lectin domain"/>
    <property type="match status" value="1"/>
</dbReference>
<sequence>MYIGQKMAKYDYGIIHVQDDFYYHAVLYKYDNHPFRTATSGGAFVGSGLNTLSKYNWIDFSRISWDECSASWAVCIRRRGFSLMRVRIDEGVYIDLINLRINQRISFEGEVERRSNIRQLADFIEARSAGNAVIVFGDTGSLYARSGNNIRLLTARHGLTDAWVRAIGGMAPATRIDPIVCLKGVPANIHCEVVDKVLYRGSSIIDLKSSGFFYDTSRFLSPEGNMLTDRHPVRVEFGYTLKSKLRQSDLYGGPHGTWFNDILSIPESPKLSSITLRGANRLDGLTLTLVSGQAFVHGGSGGSPHSITLASGEYITSVKLCWGQKDGHTRNFYAQATTNEGRSLQAGKRTDDCATATAPSGYGVVGAYGQDGEGIDQLGFIYAQQ</sequence>
<evidence type="ECO:0000259" key="1">
    <source>
        <dbReference type="PROSITE" id="PS51752"/>
    </source>
</evidence>